<accession>A0ABT1AED5</accession>
<keyword evidence="2" id="KW-0378">Hydrolase</keyword>
<dbReference type="SUPFAM" id="SSF52980">
    <property type="entry name" value="Restriction endonuclease-like"/>
    <property type="match status" value="1"/>
</dbReference>
<dbReference type="InterPro" id="IPR011856">
    <property type="entry name" value="tRNA_endonuc-like_dom_sf"/>
</dbReference>
<evidence type="ECO:0000259" key="1">
    <source>
        <dbReference type="Pfam" id="PF04471"/>
    </source>
</evidence>
<comment type="caution">
    <text evidence="2">The sequence shown here is derived from an EMBL/GenBank/DDBJ whole genome shotgun (WGS) entry which is preliminary data.</text>
</comment>
<keyword evidence="2" id="KW-0540">Nuclease</keyword>
<name>A0ABT1AED5_9RALS</name>
<reference evidence="2" key="1">
    <citation type="submission" date="2022-06" db="EMBL/GenBank/DDBJ databases">
        <authorList>
            <person name="Lu C.-H."/>
        </authorList>
    </citation>
    <scope>NUCLEOTIDE SEQUENCE</scope>
    <source>
        <strain evidence="2">21MJYT02-11</strain>
    </source>
</reference>
<keyword evidence="3" id="KW-1185">Reference proteome</keyword>
<dbReference type="InterPro" id="IPR052906">
    <property type="entry name" value="Type_IV_Methyl-Rstrct_Enzyme"/>
</dbReference>
<dbReference type="EMBL" id="JAMXHT010000001">
    <property type="protein sequence ID" value="MCO5396582.1"/>
    <property type="molecule type" value="Genomic_DNA"/>
</dbReference>
<keyword evidence="2" id="KW-0255">Endonuclease</keyword>
<sequence>MPTESVAPNQQTLLSERVPVARAVATNVNRATAAEIKALAEPYNGATVGQRFFGPAWLREDGVPCLVFIAQNRAAVQQLRDQRTCVAIGWLWNNSPTMAFSFTLMLEGKNPRPHTRWIRPSTDPVVAAIRRHGRFYMIAVTPEGHQSTWFEAQMYSGIKDTEPSLDAMEGSWAHPAPGLKGSRAGQRFDPFACEKQSDTTDDVPAIPLWSEPASDSWAELNYDGPWAADLHSADKARAAWGSQVYRNRRLAAGFVRGIVERQTHDGVPPVVTEEGQWLGDGAIAEQGRELVACAPLIGLWLAALTGPTPCAESAHRACVDVLHDSYALFCVLDKLIPLLNDAGDQLLAEATRWTFEAALLDDKITQGGTHRPWFANTGQYGLELRSAPFNLDAPLPDIEVMWRSGLEILDLIDAGQRLGPNDFPVPLADVCEAMRSVALDGTEDEAEATIQAILREAQEARQWSIPWGARVEVAFGPFVAVRIFENQGEFSCHFLDAVQRYLHVVIGIASDPPRATGGRLIRPRDDDGEVTWNTDAELSLQLIAAAIVRDFLVVEEREALFGTRTTTRRSRGRDVTTVVYLPRVRYSRPNLRHAAQLAQGSGRAPHAVTQHLRRAATTSATQRFLAQRYGMHLPEGFTFVRPHTRGAMAEVERVRVYRSRSASRMIYEEVSTAPDGARPEWFEFERDCMQLLTDRGLRVIHQAASRDGDGGVDLYAVDESGQSWIVQCKCWAAHRSVGPETVRELHGAIAFADRGGSATSKGIVITTSRFTSGVAEVGREFGFELIDGQQFAEWRQKLR</sequence>
<dbReference type="Pfam" id="PF04471">
    <property type="entry name" value="Mrr_cat"/>
    <property type="match status" value="1"/>
</dbReference>
<dbReference type="RefSeq" id="WP_252675507.1">
    <property type="nucleotide sequence ID" value="NZ_JAMXHT010000001.1"/>
</dbReference>
<evidence type="ECO:0000313" key="2">
    <source>
        <dbReference type="EMBL" id="MCO5396582.1"/>
    </source>
</evidence>
<protein>
    <submittedName>
        <fullName evidence="2">Restriction endonuclease</fullName>
    </submittedName>
</protein>
<dbReference type="PANTHER" id="PTHR30015">
    <property type="entry name" value="MRR RESTRICTION SYSTEM PROTEIN"/>
    <property type="match status" value="1"/>
</dbReference>
<dbReference type="GO" id="GO:0004519">
    <property type="term" value="F:endonuclease activity"/>
    <property type="evidence" value="ECO:0007669"/>
    <property type="project" value="UniProtKB-KW"/>
</dbReference>
<dbReference type="Gene3D" id="3.40.1350.10">
    <property type="match status" value="1"/>
</dbReference>
<dbReference type="InterPro" id="IPR007560">
    <property type="entry name" value="Restrct_endonuc_IV_Mrr"/>
</dbReference>
<proteinExistence type="predicted"/>
<organism evidence="2 3">
    <name type="scientific">Ralstonia soli</name>
    <dbReference type="NCBI Taxonomy" id="2953896"/>
    <lineage>
        <taxon>Bacteria</taxon>
        <taxon>Pseudomonadati</taxon>
        <taxon>Pseudomonadota</taxon>
        <taxon>Betaproteobacteria</taxon>
        <taxon>Burkholderiales</taxon>
        <taxon>Burkholderiaceae</taxon>
        <taxon>Ralstonia</taxon>
    </lineage>
</organism>
<gene>
    <name evidence="2" type="ORF">NG900_00030</name>
</gene>
<reference evidence="2" key="2">
    <citation type="journal article" date="2023" name="Front. Microbiol.">
        <title>Ralstonia chuxiongensis sp. nov., Ralstonia mojiangensis sp. nov., and Ralstonia soli sp. nov., isolated from tobacco fields, are three novel species in the family Burkholderiaceae.</title>
        <authorList>
            <person name="Lu C.H."/>
            <person name="Zhang Y.Y."/>
            <person name="Jiang N."/>
            <person name="Chen W."/>
            <person name="Shao X."/>
            <person name="Zhao Z.M."/>
            <person name="Lu W.L."/>
            <person name="Hu X."/>
            <person name="Xi Y.X."/>
            <person name="Zou S.Y."/>
            <person name="Wei Q.J."/>
            <person name="Lin Z.L."/>
            <person name="Gong L."/>
            <person name="Gai X.T."/>
            <person name="Zhang L.Q."/>
            <person name="Li J.Y."/>
            <person name="Jin Y."/>
            <person name="Xia Z.Y."/>
        </authorList>
    </citation>
    <scope>NUCLEOTIDE SEQUENCE</scope>
    <source>
        <strain evidence="2">21MJYT02-11</strain>
    </source>
</reference>
<feature type="domain" description="Restriction endonuclease type IV Mrr" evidence="1">
    <location>
        <begin position="680"/>
        <end position="794"/>
    </location>
</feature>
<dbReference type="InterPro" id="IPR011335">
    <property type="entry name" value="Restrct_endonuc-II-like"/>
</dbReference>
<dbReference type="Proteomes" id="UP001162811">
    <property type="component" value="Unassembled WGS sequence"/>
</dbReference>
<evidence type="ECO:0000313" key="3">
    <source>
        <dbReference type="Proteomes" id="UP001162811"/>
    </source>
</evidence>
<dbReference type="PANTHER" id="PTHR30015:SF7">
    <property type="entry name" value="TYPE IV METHYL-DIRECTED RESTRICTION ENZYME ECOKMRR"/>
    <property type="match status" value="1"/>
</dbReference>